<comment type="similarity">
    <text evidence="2">Belongs to the CpsC/CapA family.</text>
</comment>
<reference evidence="10 11" key="1">
    <citation type="submission" date="2020-12" db="EMBL/GenBank/DDBJ databases">
        <title>YIM B01967 draft genome.</title>
        <authorList>
            <person name="Yan X."/>
        </authorList>
    </citation>
    <scope>NUCLEOTIDE SEQUENCE [LARGE SCALE GENOMIC DNA]</scope>
    <source>
        <strain evidence="10 11">YIM B01967</strain>
    </source>
</reference>
<evidence type="ECO:0008006" key="12">
    <source>
        <dbReference type="Google" id="ProtNLM"/>
    </source>
</evidence>
<feature type="domain" description="Tyrosine-protein kinase G-rich" evidence="9">
    <location>
        <begin position="222"/>
        <end position="302"/>
    </location>
</feature>
<dbReference type="Proteomes" id="UP000618943">
    <property type="component" value="Unassembled WGS sequence"/>
</dbReference>
<sequence length="311" mass="35049">MEETIELRQLIETIIKGKWLIASITIAMIILASIVSWFVLPEKYESKATIQIVSDVDMGNNGDGSPEQKYVSVEFTPSIFTQRITSTTLGEKIFEKEKLKDSFIISNISATNQVNTNLIDLTYQAKSPQKAHDQLELLIEGTKVAMGNSVKVSLEELEKTYSSQTKDISESIELLIAQYNRLIINNKLPEILVLQTLIGNQVVVDITDKQIEVLSKVDGKLHNQLMQLQKQIEAKTTEYQNILANYQSVKSSLYSFRIDPYVRVIVEPSFPESPNSPNKILNIAIAAILGLMISIGFIFVREYWRNSSTAE</sequence>
<evidence type="ECO:0000256" key="7">
    <source>
        <dbReference type="SAM" id="Phobius"/>
    </source>
</evidence>
<dbReference type="InterPro" id="IPR003856">
    <property type="entry name" value="LPS_length_determ_N"/>
</dbReference>
<feature type="domain" description="Polysaccharide chain length determinant N-terminal" evidence="8">
    <location>
        <begin position="3"/>
        <end position="87"/>
    </location>
</feature>
<evidence type="ECO:0000259" key="9">
    <source>
        <dbReference type="Pfam" id="PF13807"/>
    </source>
</evidence>
<gene>
    <name evidence="10" type="ORF">JFL43_20295</name>
</gene>
<dbReference type="Pfam" id="PF13807">
    <property type="entry name" value="GNVR"/>
    <property type="match status" value="1"/>
</dbReference>
<evidence type="ECO:0000313" key="10">
    <source>
        <dbReference type="EMBL" id="MBK3497129.1"/>
    </source>
</evidence>
<dbReference type="EMBL" id="JAEOAH010000050">
    <property type="protein sequence ID" value="MBK3497129.1"/>
    <property type="molecule type" value="Genomic_DNA"/>
</dbReference>
<organism evidence="10 11">
    <name type="scientific">Viridibacillus soli</name>
    <dbReference type="NCBI Taxonomy" id="2798301"/>
    <lineage>
        <taxon>Bacteria</taxon>
        <taxon>Bacillati</taxon>
        <taxon>Bacillota</taxon>
        <taxon>Bacilli</taxon>
        <taxon>Bacillales</taxon>
        <taxon>Caryophanaceae</taxon>
        <taxon>Viridibacillus</taxon>
    </lineage>
</organism>
<dbReference type="PANTHER" id="PTHR32309">
    <property type="entry name" value="TYROSINE-PROTEIN KINASE"/>
    <property type="match status" value="1"/>
</dbReference>
<dbReference type="PANTHER" id="PTHR32309:SF13">
    <property type="entry name" value="FERRIC ENTEROBACTIN TRANSPORT PROTEIN FEPE"/>
    <property type="match status" value="1"/>
</dbReference>
<keyword evidence="6 7" id="KW-0472">Membrane</keyword>
<evidence type="ECO:0000313" key="11">
    <source>
        <dbReference type="Proteomes" id="UP000618943"/>
    </source>
</evidence>
<evidence type="ECO:0000256" key="3">
    <source>
        <dbReference type="ARBA" id="ARBA00022475"/>
    </source>
</evidence>
<keyword evidence="11" id="KW-1185">Reference proteome</keyword>
<protein>
    <recommendedName>
        <fullName evidence="12">Polysaccharide chain length determinant N-terminal domain-containing protein</fullName>
    </recommendedName>
</protein>
<proteinExistence type="inferred from homology"/>
<comment type="subcellular location">
    <subcellularLocation>
        <location evidence="1">Cell membrane</location>
        <topology evidence="1">Multi-pass membrane protein</topology>
    </subcellularLocation>
</comment>
<accession>A0ABS1HCZ4</accession>
<feature type="transmembrane region" description="Helical" evidence="7">
    <location>
        <begin position="20"/>
        <end position="40"/>
    </location>
</feature>
<name>A0ABS1HCZ4_9BACL</name>
<dbReference type="InterPro" id="IPR050445">
    <property type="entry name" value="Bact_polysacc_biosynth/exp"/>
</dbReference>
<dbReference type="RefSeq" id="WP_200750432.1">
    <property type="nucleotide sequence ID" value="NZ_JAEOAH010000050.1"/>
</dbReference>
<evidence type="ECO:0000256" key="4">
    <source>
        <dbReference type="ARBA" id="ARBA00022692"/>
    </source>
</evidence>
<evidence type="ECO:0000259" key="8">
    <source>
        <dbReference type="Pfam" id="PF02706"/>
    </source>
</evidence>
<evidence type="ECO:0000256" key="5">
    <source>
        <dbReference type="ARBA" id="ARBA00022989"/>
    </source>
</evidence>
<evidence type="ECO:0000256" key="2">
    <source>
        <dbReference type="ARBA" id="ARBA00006683"/>
    </source>
</evidence>
<keyword evidence="3" id="KW-1003">Cell membrane</keyword>
<keyword evidence="4 7" id="KW-0812">Transmembrane</keyword>
<keyword evidence="5 7" id="KW-1133">Transmembrane helix</keyword>
<dbReference type="Pfam" id="PF02706">
    <property type="entry name" value="Wzz"/>
    <property type="match status" value="1"/>
</dbReference>
<evidence type="ECO:0000256" key="6">
    <source>
        <dbReference type="ARBA" id="ARBA00023136"/>
    </source>
</evidence>
<feature type="transmembrane region" description="Helical" evidence="7">
    <location>
        <begin position="280"/>
        <end position="300"/>
    </location>
</feature>
<evidence type="ECO:0000256" key="1">
    <source>
        <dbReference type="ARBA" id="ARBA00004651"/>
    </source>
</evidence>
<dbReference type="InterPro" id="IPR032807">
    <property type="entry name" value="GNVR"/>
</dbReference>
<comment type="caution">
    <text evidence="10">The sequence shown here is derived from an EMBL/GenBank/DDBJ whole genome shotgun (WGS) entry which is preliminary data.</text>
</comment>